<dbReference type="Pfam" id="PF00407">
    <property type="entry name" value="Bet_v_1"/>
    <property type="match status" value="1"/>
</dbReference>
<dbReference type="InterPro" id="IPR000916">
    <property type="entry name" value="Bet_v_I/MLP"/>
</dbReference>
<dbReference type="SMART" id="SM01037">
    <property type="entry name" value="Bet_v_1"/>
    <property type="match status" value="1"/>
</dbReference>
<comment type="caution">
    <text evidence="2">The sequence shown here is derived from an EMBL/GenBank/DDBJ whole genome shotgun (WGS) entry which is preliminary data.</text>
</comment>
<accession>A0ABQ8C468</accession>
<dbReference type="PANTHER" id="PTHR31907">
    <property type="entry name" value="MLP-LIKE PROTEIN 423"/>
    <property type="match status" value="1"/>
</dbReference>
<feature type="domain" description="Bet v I/Major latex protein" evidence="1">
    <location>
        <begin position="55"/>
        <end position="175"/>
    </location>
</feature>
<gene>
    <name evidence="2" type="ORF">HID58_034893</name>
</gene>
<dbReference type="InterPro" id="IPR051761">
    <property type="entry name" value="MLP-like_ligand-binding"/>
</dbReference>
<feature type="non-terminal residue" evidence="2">
    <location>
        <position position="1"/>
    </location>
</feature>
<dbReference type="SUPFAM" id="SSF55961">
    <property type="entry name" value="Bet v1-like"/>
    <property type="match status" value="1"/>
</dbReference>
<proteinExistence type="predicted"/>
<dbReference type="Proteomes" id="UP000824890">
    <property type="component" value="Unassembled WGS sequence"/>
</dbReference>
<organism evidence="2 3">
    <name type="scientific">Brassica napus</name>
    <name type="common">Rape</name>
    <dbReference type="NCBI Taxonomy" id="3708"/>
    <lineage>
        <taxon>Eukaryota</taxon>
        <taxon>Viridiplantae</taxon>
        <taxon>Streptophyta</taxon>
        <taxon>Embryophyta</taxon>
        <taxon>Tracheophyta</taxon>
        <taxon>Spermatophyta</taxon>
        <taxon>Magnoliopsida</taxon>
        <taxon>eudicotyledons</taxon>
        <taxon>Gunneridae</taxon>
        <taxon>Pentapetalae</taxon>
        <taxon>rosids</taxon>
        <taxon>malvids</taxon>
        <taxon>Brassicales</taxon>
        <taxon>Brassicaceae</taxon>
        <taxon>Brassiceae</taxon>
        <taxon>Brassica</taxon>
    </lineage>
</organism>
<name>A0ABQ8C468_BRANA</name>
<dbReference type="InterPro" id="IPR023393">
    <property type="entry name" value="START-like_dom_sf"/>
</dbReference>
<evidence type="ECO:0000259" key="1">
    <source>
        <dbReference type="SMART" id="SM01037"/>
    </source>
</evidence>
<dbReference type="EMBL" id="JAGKQM010000009">
    <property type="protein sequence ID" value="KAH0911572.1"/>
    <property type="molecule type" value="Genomic_DNA"/>
</dbReference>
<sequence length="177" mass="20058">VFFLVNPVEPWLLLPQGNTCFLIKGQTIPTGTTAHFTDAGQSYIFRPITKKNRMALHGDSSGEFDTKSPADKLFTSFTDDINSTFDIISNEKITEYVGWEKRTVTLSMSGNLVSDSYKKFKATITVTPKAYEADGSRVLWTVEFEKIRHDVEDPVWIIDSLINYLKEIDGVLIYSLF</sequence>
<protein>
    <recommendedName>
        <fullName evidence="1">Bet v I/Major latex protein domain-containing protein</fullName>
    </recommendedName>
</protein>
<evidence type="ECO:0000313" key="2">
    <source>
        <dbReference type="EMBL" id="KAH0911572.1"/>
    </source>
</evidence>
<keyword evidence="3" id="KW-1185">Reference proteome</keyword>
<evidence type="ECO:0000313" key="3">
    <source>
        <dbReference type="Proteomes" id="UP000824890"/>
    </source>
</evidence>
<dbReference type="Gene3D" id="3.30.530.20">
    <property type="match status" value="1"/>
</dbReference>
<reference evidence="2 3" key="1">
    <citation type="submission" date="2021-05" db="EMBL/GenBank/DDBJ databases">
        <title>Genome Assembly of Synthetic Allotetraploid Brassica napus Reveals Homoeologous Exchanges between Subgenomes.</title>
        <authorList>
            <person name="Davis J.T."/>
        </authorList>
    </citation>
    <scope>NUCLEOTIDE SEQUENCE [LARGE SCALE GENOMIC DNA]</scope>
    <source>
        <strain evidence="3">cv. Da-Ae</strain>
        <tissue evidence="2">Seedling</tissue>
    </source>
</reference>